<dbReference type="PANTHER" id="PTHR21562">
    <property type="entry name" value="NOTUM-RELATED"/>
    <property type="match status" value="1"/>
</dbReference>
<feature type="region of interest" description="Disordered" evidence="2">
    <location>
        <begin position="387"/>
        <end position="469"/>
    </location>
</feature>
<accession>A0A8S1BZZ4</accession>
<dbReference type="AlphaFoldDB" id="A0A8S1BZZ4"/>
<feature type="compositionally biased region" description="Basic residues" evidence="2">
    <location>
        <begin position="391"/>
        <end position="406"/>
    </location>
</feature>
<comment type="caution">
    <text evidence="3">The sequence shown here is derived from an EMBL/GenBank/DDBJ whole genome shotgun (WGS) entry which is preliminary data.</text>
</comment>
<dbReference type="PANTHER" id="PTHR21562:SF122">
    <property type="entry name" value="PALMITOLEOYL-PROTEIN CARBOXYLESTERASE NOTUM"/>
    <property type="match status" value="1"/>
</dbReference>
<proteinExistence type="inferred from homology"/>
<feature type="compositionally biased region" description="Low complexity" evidence="2">
    <location>
        <begin position="612"/>
        <end position="629"/>
    </location>
</feature>
<dbReference type="Proteomes" id="UP000494165">
    <property type="component" value="Unassembled WGS sequence"/>
</dbReference>
<name>A0A8S1BZZ4_9INSE</name>
<reference evidence="3 4" key="1">
    <citation type="submission" date="2020-04" db="EMBL/GenBank/DDBJ databases">
        <authorList>
            <person name="Alioto T."/>
            <person name="Alioto T."/>
            <person name="Gomez Garrido J."/>
        </authorList>
    </citation>
    <scope>NUCLEOTIDE SEQUENCE [LARGE SCALE GENOMIC DNA]</scope>
</reference>
<comment type="similarity">
    <text evidence="1">Belongs to the pectinacetylesterase family. Notum subfamily.</text>
</comment>
<dbReference type="GO" id="GO:0016787">
    <property type="term" value="F:hydrolase activity"/>
    <property type="evidence" value="ECO:0007669"/>
    <property type="project" value="InterPro"/>
</dbReference>
<evidence type="ECO:0000313" key="4">
    <source>
        <dbReference type="Proteomes" id="UP000494165"/>
    </source>
</evidence>
<gene>
    <name evidence="3" type="ORF">CLODIP_2_CD14404</name>
</gene>
<dbReference type="Pfam" id="PF15280">
    <property type="entry name" value="BORA_N"/>
    <property type="match status" value="1"/>
</dbReference>
<feature type="region of interest" description="Disordered" evidence="2">
    <location>
        <begin position="598"/>
        <end position="643"/>
    </location>
</feature>
<dbReference type="Pfam" id="PF03283">
    <property type="entry name" value="PAE"/>
    <property type="match status" value="1"/>
</dbReference>
<evidence type="ECO:0000313" key="3">
    <source>
        <dbReference type="EMBL" id="CAB3362523.1"/>
    </source>
</evidence>
<protein>
    <submittedName>
        <fullName evidence="3">Uncharacterized protein</fullName>
    </submittedName>
</protein>
<dbReference type="InterPro" id="IPR023252">
    <property type="entry name" value="Aurora_borealis_protein"/>
</dbReference>
<dbReference type="EMBL" id="CADEPI010000009">
    <property type="protein sequence ID" value="CAB3362523.1"/>
    <property type="molecule type" value="Genomic_DNA"/>
</dbReference>
<sequence>MLFVGFSSYYIRKTPGSRRWIIFLEGGYYCSDYASCVYRWDKTPYLMSSKNWTDIRHVGGILSPNSDENPYWWNSNHVLVPYCSSDSWSGASGPSGASSPWKWRFNFTSDNYSQLSFMGSYIVSQVVSDLLPRGLTSGTKLILAGSSAGGIGVMLNLDRVADSLRESAPRLDVRGLSDSGWFIDRAPFPNSPDSECREKGTCKAGPATMVIQRAMNFWDARVPENCALQHSHEKWRCFFGQSVYPSIKTPLFIFQWLFDEVQIAADNVGPPSTKKQWNYIYAMGQSLRKSMENVTSFFVPPCVSHTVLTSKDWRHVQINTHSLPEVLACWELQQTERVANKHLFNPMKNKHQPRHRHGVPTNSTLLSYMLADQPAVTRKIVTRTKVDLSNRRIKGKKNRCKRNRKNKEKDEQDGNENGRKGERRCQNKNKKNRDNKRDKLNQRNNGGKKRKDQGKNSKRDLNYNNRRGHRSLNGQCKFRDFQSCNWPQCSLTCPKLYNPFTGEGIDFLDLLKSFGMSMDTMLKAFGVDEDTLHNMEHKDLLNMLICAWQSKRGTKMLSSALVKRTMSPNKPVGIVRQHRALEDISNFECGLPKIQEENGCDEMGTRGRAMETTPSASSRTASTPLSSRRQPTPRTPKVVPRNPFCTDADVSRLQLPIWSPNVFNTVVSPTKSLDGDNFDWPIEDISRMKPVLIDEDPEHLIPREDPETESKIEHALATFWNGETQIVPSPWQENGKVVKYAKIFPAACKDAAAQTMLTLPPILPPDLENALMPYLNRDSGILVSPESMLEAHNESNESFSSSLSQCGLRRKLSFMMEETHNANCPSSPIVSMATSKGLLSRTDKYSSVLRSPTMSPIKSFSASQEERDGNMSLDLGEQVANHQSNEVSHSGVSFQPLVVFDDQTMDSLAPGHLGFQGQSTDHGYLTETSSINFAHHFHSRLPDYTLPSEPWVPHLGSSTPSSH</sequence>
<dbReference type="OrthoDB" id="2015280at2759"/>
<evidence type="ECO:0000256" key="2">
    <source>
        <dbReference type="SAM" id="MobiDB-lite"/>
    </source>
</evidence>
<feature type="compositionally biased region" description="Basic and acidic residues" evidence="2">
    <location>
        <begin position="407"/>
        <end position="425"/>
    </location>
</feature>
<keyword evidence="4" id="KW-1185">Reference proteome</keyword>
<organism evidence="3 4">
    <name type="scientific">Cloeon dipterum</name>
    <dbReference type="NCBI Taxonomy" id="197152"/>
    <lineage>
        <taxon>Eukaryota</taxon>
        <taxon>Metazoa</taxon>
        <taxon>Ecdysozoa</taxon>
        <taxon>Arthropoda</taxon>
        <taxon>Hexapoda</taxon>
        <taxon>Insecta</taxon>
        <taxon>Pterygota</taxon>
        <taxon>Palaeoptera</taxon>
        <taxon>Ephemeroptera</taxon>
        <taxon>Pisciforma</taxon>
        <taxon>Baetidae</taxon>
        <taxon>Cloeon</taxon>
    </lineage>
</organism>
<evidence type="ECO:0000256" key="1">
    <source>
        <dbReference type="ARBA" id="ARBA00010213"/>
    </source>
</evidence>
<dbReference type="InterPro" id="IPR004963">
    <property type="entry name" value="PAE/NOTUM"/>
</dbReference>